<gene>
    <name evidence="3" type="ORF">KDL01_37635</name>
</gene>
<keyword evidence="1" id="KW-0378">Hydrolase</keyword>
<evidence type="ECO:0000256" key="1">
    <source>
        <dbReference type="ARBA" id="ARBA00022801"/>
    </source>
</evidence>
<feature type="domain" description="Nudix hydrolase" evidence="2">
    <location>
        <begin position="52"/>
        <end position="194"/>
    </location>
</feature>
<dbReference type="PANTHER" id="PTHR21340:SF0">
    <property type="entry name" value="BIS(5'-NUCLEOSYL)-TETRAPHOSPHATASE [ASYMMETRICAL]"/>
    <property type="match status" value="1"/>
</dbReference>
<evidence type="ECO:0000313" key="4">
    <source>
        <dbReference type="Proteomes" id="UP000675781"/>
    </source>
</evidence>
<dbReference type="AlphaFoldDB" id="A0A941F0D7"/>
<dbReference type="SUPFAM" id="SSF55811">
    <property type="entry name" value="Nudix"/>
    <property type="match status" value="1"/>
</dbReference>
<dbReference type="InterPro" id="IPR000086">
    <property type="entry name" value="NUDIX_hydrolase_dom"/>
</dbReference>
<proteinExistence type="predicted"/>
<dbReference type="PANTHER" id="PTHR21340">
    <property type="entry name" value="DIADENOSINE 5,5-P1,P4-TETRAPHOSPHATE PYROPHOSPHOHYDROLASE MUTT"/>
    <property type="match status" value="1"/>
</dbReference>
<dbReference type="Pfam" id="PF00293">
    <property type="entry name" value="NUDIX"/>
    <property type="match status" value="1"/>
</dbReference>
<evidence type="ECO:0000259" key="2">
    <source>
        <dbReference type="PROSITE" id="PS51462"/>
    </source>
</evidence>
<dbReference type="Proteomes" id="UP000675781">
    <property type="component" value="Unassembled WGS sequence"/>
</dbReference>
<dbReference type="EMBL" id="JAGSOG010000369">
    <property type="protein sequence ID" value="MBR7839049.1"/>
    <property type="molecule type" value="Genomic_DNA"/>
</dbReference>
<dbReference type="CDD" id="cd03674">
    <property type="entry name" value="NUDIX_Hydrolase"/>
    <property type="match status" value="1"/>
</dbReference>
<comment type="caution">
    <text evidence="3">The sequence shown here is derived from an EMBL/GenBank/DDBJ whole genome shotgun (WGS) entry which is preliminary data.</text>
</comment>
<dbReference type="Gene3D" id="3.90.79.10">
    <property type="entry name" value="Nucleoside Triphosphate Pyrophosphohydrolase"/>
    <property type="match status" value="1"/>
</dbReference>
<protein>
    <submittedName>
        <fullName evidence="3">NUDIX domain-containing protein</fullName>
    </submittedName>
</protein>
<accession>A0A941F0D7</accession>
<dbReference type="GO" id="GO:0006167">
    <property type="term" value="P:AMP biosynthetic process"/>
    <property type="evidence" value="ECO:0007669"/>
    <property type="project" value="TreeGrafter"/>
</dbReference>
<sequence>MSTLNTQRQMIAQTVASLEAVDALEGDHQSAVLDWIASGDELYRLVPPDYPPRHLVSYFVPFDPARGRVLLAAHRKSGLMLPPGGHCESGELPWQTVRRECVEELGVPAVALAQLGPEPLFVTVTETRGPMVRRHTDVSLWYVIELDHADERLRPDPGEFDGVRWYSLDELLVGPIEEFDPHTHRFVRKLNNLNNLSS</sequence>
<dbReference type="PROSITE" id="PS51462">
    <property type="entry name" value="NUDIX"/>
    <property type="match status" value="1"/>
</dbReference>
<organism evidence="3 4">
    <name type="scientific">Actinospica durhamensis</name>
    <dbReference type="NCBI Taxonomy" id="1508375"/>
    <lineage>
        <taxon>Bacteria</taxon>
        <taxon>Bacillati</taxon>
        <taxon>Actinomycetota</taxon>
        <taxon>Actinomycetes</taxon>
        <taxon>Catenulisporales</taxon>
        <taxon>Actinospicaceae</taxon>
        <taxon>Actinospica</taxon>
    </lineage>
</organism>
<dbReference type="GO" id="GO:0006754">
    <property type="term" value="P:ATP biosynthetic process"/>
    <property type="evidence" value="ECO:0007669"/>
    <property type="project" value="TreeGrafter"/>
</dbReference>
<reference evidence="3" key="1">
    <citation type="submission" date="2021-04" db="EMBL/GenBank/DDBJ databases">
        <title>Genome based classification of Actinospica acidithermotolerans sp. nov., an actinobacterium isolated from an Indonesian hot spring.</title>
        <authorList>
            <person name="Kusuma A.B."/>
            <person name="Putra K.E."/>
            <person name="Nafisah S."/>
            <person name="Loh J."/>
            <person name="Nouioui I."/>
            <person name="Goodfellow M."/>
        </authorList>
    </citation>
    <scope>NUCLEOTIDE SEQUENCE</scope>
    <source>
        <strain evidence="3">CSCA 57</strain>
    </source>
</reference>
<dbReference type="RefSeq" id="WP_212533494.1">
    <property type="nucleotide sequence ID" value="NZ_JAGSOG010000369.1"/>
</dbReference>
<name>A0A941F0D7_9ACTN</name>
<dbReference type="InterPro" id="IPR051325">
    <property type="entry name" value="Nudix_hydrolase_domain"/>
</dbReference>
<evidence type="ECO:0000313" key="3">
    <source>
        <dbReference type="EMBL" id="MBR7839049.1"/>
    </source>
</evidence>
<dbReference type="InterPro" id="IPR015797">
    <property type="entry name" value="NUDIX_hydrolase-like_dom_sf"/>
</dbReference>
<keyword evidence="4" id="KW-1185">Reference proteome</keyword>
<dbReference type="GO" id="GO:0004081">
    <property type="term" value="F:bis(5'-nucleosyl)-tetraphosphatase (asymmetrical) activity"/>
    <property type="evidence" value="ECO:0007669"/>
    <property type="project" value="TreeGrafter"/>
</dbReference>